<comment type="catalytic activity">
    <reaction evidence="11">
        <text>[GlcNAc-(1-&gt;4)-Mur2Ac(oyl-L-Ala-gamma-D-Glu-L-Lys-D-Ala-D-Ala)](n)-di-trans,octa-cis-undecaprenyl diphosphate + beta-D-GlcNAc-(1-&gt;4)-Mur2Ac(oyl-L-Ala-gamma-D-Glu-L-Lys-D-Ala-D-Ala)-di-trans,octa-cis-undecaprenyl diphosphate = [GlcNAc-(1-&gt;4)-Mur2Ac(oyl-L-Ala-gamma-D-Glu-L-Lys-D-Ala-D-Ala)](n+1)-di-trans,octa-cis-undecaprenyl diphosphate + di-trans,octa-cis-undecaprenyl diphosphate + H(+)</text>
        <dbReference type="Rhea" id="RHEA:23708"/>
        <dbReference type="Rhea" id="RHEA-COMP:9602"/>
        <dbReference type="Rhea" id="RHEA-COMP:9603"/>
        <dbReference type="ChEBI" id="CHEBI:15378"/>
        <dbReference type="ChEBI" id="CHEBI:58405"/>
        <dbReference type="ChEBI" id="CHEBI:60033"/>
        <dbReference type="ChEBI" id="CHEBI:78435"/>
        <dbReference type="EC" id="2.4.99.28"/>
    </reaction>
</comment>
<dbReference type="EMBL" id="JBHTLN010000001">
    <property type="protein sequence ID" value="MFD1122815.1"/>
    <property type="molecule type" value="Genomic_DNA"/>
</dbReference>
<comment type="pathway">
    <text evidence="11">Cell wall biogenesis; peptidoglycan biosynthesis.</text>
</comment>
<accession>A0ABW3PEL6</accession>
<comment type="function">
    <text evidence="11">Peptidoglycan polymerase that catalyzes glycan chain elongation from lipid-linked precursors.</text>
</comment>
<dbReference type="SUPFAM" id="SSF53955">
    <property type="entry name" value="Lysozyme-like"/>
    <property type="match status" value="1"/>
</dbReference>
<dbReference type="InterPro" id="IPR023346">
    <property type="entry name" value="Lysozyme-like_dom_sf"/>
</dbReference>
<evidence type="ECO:0000256" key="6">
    <source>
        <dbReference type="ARBA" id="ARBA00022960"/>
    </source>
</evidence>
<keyword evidence="7 11" id="KW-0573">Peptidoglycan synthesis</keyword>
<keyword evidence="14" id="KW-1185">Reference proteome</keyword>
<evidence type="ECO:0000256" key="11">
    <source>
        <dbReference type="HAMAP-Rule" id="MF_00766"/>
    </source>
</evidence>
<dbReference type="HAMAP" id="MF_00766">
    <property type="entry name" value="PGT_MtgA"/>
    <property type="match status" value="1"/>
</dbReference>
<protein>
    <recommendedName>
        <fullName evidence="11">Biosynthetic peptidoglycan transglycosylase</fullName>
        <ecNumber evidence="11">2.4.99.28</ecNumber>
    </recommendedName>
    <alternativeName>
        <fullName evidence="11">Glycan polymerase</fullName>
    </alternativeName>
    <alternativeName>
        <fullName evidence="11">Peptidoglycan glycosyltransferase MtgA</fullName>
        <shortName evidence="11">PGT</shortName>
    </alternativeName>
</protein>
<keyword evidence="10 11" id="KW-0961">Cell wall biogenesis/degradation</keyword>
<reference evidence="14" key="1">
    <citation type="journal article" date="2019" name="Int. J. Syst. Evol. Microbiol.">
        <title>The Global Catalogue of Microorganisms (GCM) 10K type strain sequencing project: providing services to taxonomists for standard genome sequencing and annotation.</title>
        <authorList>
            <consortium name="The Broad Institute Genomics Platform"/>
            <consortium name="The Broad Institute Genome Sequencing Center for Infectious Disease"/>
            <person name="Wu L."/>
            <person name="Ma J."/>
        </authorList>
    </citation>
    <scope>NUCLEOTIDE SEQUENCE [LARGE SCALE GENOMIC DNA]</scope>
    <source>
        <strain evidence="14">CCUG 58411</strain>
    </source>
</reference>
<comment type="subcellular location">
    <subcellularLocation>
        <location evidence="11">Cell inner membrane</location>
        <topology evidence="11">Single-pass membrane protein</topology>
    </subcellularLocation>
</comment>
<dbReference type="Pfam" id="PF00912">
    <property type="entry name" value="Transgly"/>
    <property type="match status" value="1"/>
</dbReference>
<dbReference type="Proteomes" id="UP001597206">
    <property type="component" value="Unassembled WGS sequence"/>
</dbReference>
<evidence type="ECO:0000256" key="1">
    <source>
        <dbReference type="ARBA" id="ARBA00022475"/>
    </source>
</evidence>
<dbReference type="EC" id="2.4.99.28" evidence="11"/>
<keyword evidence="8 11" id="KW-1133">Transmembrane helix</keyword>
<evidence type="ECO:0000256" key="5">
    <source>
        <dbReference type="ARBA" id="ARBA00022692"/>
    </source>
</evidence>
<dbReference type="InterPro" id="IPR001264">
    <property type="entry name" value="Glyco_trans_51"/>
</dbReference>
<feature type="transmembrane region" description="Helical" evidence="11">
    <location>
        <begin position="7"/>
        <end position="31"/>
    </location>
</feature>
<comment type="similarity">
    <text evidence="11">Belongs to the glycosyltransferase 51 family.</text>
</comment>
<dbReference type="PANTHER" id="PTHR30400:SF0">
    <property type="entry name" value="BIOSYNTHETIC PEPTIDOGLYCAN TRANSGLYCOSYLASE"/>
    <property type="match status" value="1"/>
</dbReference>
<keyword evidence="5 11" id="KW-0812">Transmembrane</keyword>
<dbReference type="InterPro" id="IPR011812">
    <property type="entry name" value="Pep_trsgly"/>
</dbReference>
<organism evidence="13 14">
    <name type="scientific">Methylophilus flavus</name>
    <dbReference type="NCBI Taxonomy" id="640084"/>
    <lineage>
        <taxon>Bacteria</taxon>
        <taxon>Pseudomonadati</taxon>
        <taxon>Pseudomonadota</taxon>
        <taxon>Betaproteobacteria</taxon>
        <taxon>Nitrosomonadales</taxon>
        <taxon>Methylophilaceae</taxon>
        <taxon>Methylophilus</taxon>
    </lineage>
</organism>
<evidence type="ECO:0000313" key="14">
    <source>
        <dbReference type="Proteomes" id="UP001597206"/>
    </source>
</evidence>
<evidence type="ECO:0000313" key="13">
    <source>
        <dbReference type="EMBL" id="MFD1122815.1"/>
    </source>
</evidence>
<dbReference type="Gene3D" id="1.10.3810.10">
    <property type="entry name" value="Biosynthetic peptidoglycan transglycosylase-like"/>
    <property type="match status" value="1"/>
</dbReference>
<keyword evidence="2 11" id="KW-0997">Cell inner membrane</keyword>
<sequence>MKRAIKLFFGILLLWIFLYQIWVLLHILWWVDHNPDSTAFMEARLEAMQEAKPNAKLQQQWIAYARISSHLKRAVIAAEDSKFVEHRGFDWNGIETAFEKNLKKGRIVAGGSTITQQLAKNLFLSGHRTPWRKVQEAIITFMLESLMSKRRILEIYLNVIEWGDGVFGAEAAARHYFHASARGIGPSEAARLAAMIPNPRFYDKHRSTRFLNRHASIIQARMRLVKVPSV</sequence>
<keyword evidence="9 11" id="KW-0472">Membrane</keyword>
<evidence type="ECO:0000259" key="12">
    <source>
        <dbReference type="Pfam" id="PF00912"/>
    </source>
</evidence>
<gene>
    <name evidence="11 13" type="primary">mtgA</name>
    <name evidence="13" type="ORF">ACFQ2T_09900</name>
</gene>
<evidence type="ECO:0000256" key="3">
    <source>
        <dbReference type="ARBA" id="ARBA00022676"/>
    </source>
</evidence>
<keyword evidence="1 11" id="KW-1003">Cell membrane</keyword>
<evidence type="ECO:0000256" key="9">
    <source>
        <dbReference type="ARBA" id="ARBA00023136"/>
    </source>
</evidence>
<keyword evidence="3 11" id="KW-0328">Glycosyltransferase</keyword>
<proteinExistence type="inferred from homology"/>
<evidence type="ECO:0000256" key="2">
    <source>
        <dbReference type="ARBA" id="ARBA00022519"/>
    </source>
</evidence>
<keyword evidence="6 11" id="KW-0133">Cell shape</keyword>
<evidence type="ECO:0000256" key="7">
    <source>
        <dbReference type="ARBA" id="ARBA00022984"/>
    </source>
</evidence>
<keyword evidence="4 11" id="KW-0808">Transferase</keyword>
<evidence type="ECO:0000256" key="10">
    <source>
        <dbReference type="ARBA" id="ARBA00023316"/>
    </source>
</evidence>
<comment type="caution">
    <text evidence="13">The sequence shown here is derived from an EMBL/GenBank/DDBJ whole genome shotgun (WGS) entry which is preliminary data.</text>
</comment>
<evidence type="ECO:0000256" key="4">
    <source>
        <dbReference type="ARBA" id="ARBA00022679"/>
    </source>
</evidence>
<feature type="domain" description="Glycosyl transferase family 51" evidence="12">
    <location>
        <begin position="55"/>
        <end position="222"/>
    </location>
</feature>
<name>A0ABW3PEL6_9PROT</name>
<dbReference type="InterPro" id="IPR036950">
    <property type="entry name" value="PBP_transglycosylase"/>
</dbReference>
<dbReference type="NCBIfam" id="TIGR02070">
    <property type="entry name" value="mono_pep_trsgly"/>
    <property type="match status" value="1"/>
</dbReference>
<dbReference type="PANTHER" id="PTHR30400">
    <property type="entry name" value="MONOFUNCTIONAL BIOSYNTHETIC PEPTIDOGLYCAN TRANSGLYCOSYLASE"/>
    <property type="match status" value="1"/>
</dbReference>
<dbReference type="RefSeq" id="WP_379033815.1">
    <property type="nucleotide sequence ID" value="NZ_JBHTLN010000001.1"/>
</dbReference>
<evidence type="ECO:0000256" key="8">
    <source>
        <dbReference type="ARBA" id="ARBA00022989"/>
    </source>
</evidence>